<dbReference type="Proteomes" id="UP000024635">
    <property type="component" value="Unassembled WGS sequence"/>
</dbReference>
<dbReference type="AlphaFoldDB" id="A0A016V7J6"/>
<sequence>MTVGNVKETVETIKENKEISGKLTISAPYLVWDLVGIPVIHRSGDHLTPVSMPFRSADSLNDRVVWILVGCH</sequence>
<organism evidence="1 2">
    <name type="scientific">Ancylostoma ceylanicum</name>
    <dbReference type="NCBI Taxonomy" id="53326"/>
    <lineage>
        <taxon>Eukaryota</taxon>
        <taxon>Metazoa</taxon>
        <taxon>Ecdysozoa</taxon>
        <taxon>Nematoda</taxon>
        <taxon>Chromadorea</taxon>
        <taxon>Rhabditida</taxon>
        <taxon>Rhabditina</taxon>
        <taxon>Rhabditomorpha</taxon>
        <taxon>Strongyloidea</taxon>
        <taxon>Ancylostomatidae</taxon>
        <taxon>Ancylostomatinae</taxon>
        <taxon>Ancylostoma</taxon>
    </lineage>
</organism>
<dbReference type="EMBL" id="JARK01001352">
    <property type="protein sequence ID" value="EYC22698.1"/>
    <property type="molecule type" value="Genomic_DNA"/>
</dbReference>
<reference evidence="2" key="1">
    <citation type="journal article" date="2015" name="Nat. Genet.">
        <title>The genome and transcriptome of the zoonotic hookworm Ancylostoma ceylanicum identify infection-specific gene families.</title>
        <authorList>
            <person name="Schwarz E.M."/>
            <person name="Hu Y."/>
            <person name="Antoshechkin I."/>
            <person name="Miller M.M."/>
            <person name="Sternberg P.W."/>
            <person name="Aroian R.V."/>
        </authorList>
    </citation>
    <scope>NUCLEOTIDE SEQUENCE</scope>
    <source>
        <strain evidence="2">HY135</strain>
    </source>
</reference>
<protein>
    <submittedName>
        <fullName evidence="1">Uncharacterized protein</fullName>
    </submittedName>
</protein>
<comment type="caution">
    <text evidence="1">The sequence shown here is derived from an EMBL/GenBank/DDBJ whole genome shotgun (WGS) entry which is preliminary data.</text>
</comment>
<evidence type="ECO:0000313" key="1">
    <source>
        <dbReference type="EMBL" id="EYC22698.1"/>
    </source>
</evidence>
<gene>
    <name evidence="1" type="primary">Acey_s0016.g2903</name>
    <name evidence="1" type="ORF">Y032_0016g2903</name>
</gene>
<proteinExistence type="predicted"/>
<evidence type="ECO:0000313" key="2">
    <source>
        <dbReference type="Proteomes" id="UP000024635"/>
    </source>
</evidence>
<accession>A0A016V7J6</accession>
<name>A0A016V7J6_9BILA</name>
<keyword evidence="2" id="KW-1185">Reference proteome</keyword>